<feature type="chain" id="PRO_5013210733" description="ZP domain-containing protein" evidence="2">
    <location>
        <begin position="20"/>
        <end position="349"/>
    </location>
</feature>
<dbReference type="PANTHER" id="PTHR46560:SF13">
    <property type="entry name" value="ZP DOMAIN-CONTAINING PROTEIN"/>
    <property type="match status" value="1"/>
</dbReference>
<accession>A0A210PQF8</accession>
<protein>
    <recommendedName>
        <fullName evidence="3">ZP domain-containing protein</fullName>
    </recommendedName>
</protein>
<evidence type="ECO:0000256" key="2">
    <source>
        <dbReference type="SAM" id="SignalP"/>
    </source>
</evidence>
<feature type="domain" description="ZP" evidence="3">
    <location>
        <begin position="29"/>
        <end position="250"/>
    </location>
</feature>
<name>A0A210PQF8_MIZYE</name>
<dbReference type="InterPro" id="IPR001507">
    <property type="entry name" value="ZP_dom"/>
</dbReference>
<dbReference type="STRING" id="6573.A0A210PQF8"/>
<keyword evidence="1" id="KW-0472">Membrane</keyword>
<dbReference type="PANTHER" id="PTHR46560">
    <property type="entry name" value="CYPHER, ISOFORM B"/>
    <property type="match status" value="1"/>
</dbReference>
<dbReference type="SMART" id="SM00241">
    <property type="entry name" value="ZP"/>
    <property type="match status" value="1"/>
</dbReference>
<keyword evidence="1" id="KW-0812">Transmembrane</keyword>
<gene>
    <name evidence="4" type="ORF">KP79_PYT23191</name>
</gene>
<organism evidence="4 5">
    <name type="scientific">Mizuhopecten yessoensis</name>
    <name type="common">Japanese scallop</name>
    <name type="synonym">Patinopecten yessoensis</name>
    <dbReference type="NCBI Taxonomy" id="6573"/>
    <lineage>
        <taxon>Eukaryota</taxon>
        <taxon>Metazoa</taxon>
        <taxon>Spiralia</taxon>
        <taxon>Lophotrochozoa</taxon>
        <taxon>Mollusca</taxon>
        <taxon>Bivalvia</taxon>
        <taxon>Autobranchia</taxon>
        <taxon>Pteriomorphia</taxon>
        <taxon>Pectinida</taxon>
        <taxon>Pectinoidea</taxon>
        <taxon>Pectinidae</taxon>
        <taxon>Mizuhopecten</taxon>
    </lineage>
</organism>
<proteinExistence type="predicted"/>
<dbReference type="EMBL" id="NEDP02005557">
    <property type="protein sequence ID" value="OWF38694.1"/>
    <property type="molecule type" value="Genomic_DNA"/>
</dbReference>
<sequence>MESILPVVILAFIATLGQAQFLPTLTVNSCTASKLQLTLDNAADGGIIYIQGQTSACKQTTNAASTVHEFDFASCGIAWASSFKMIVQKKALYQTGDDKQIPIMCIMDLADLTVANNVNALDKDDDAGQNLTVKPTASMKLYRSGIDIAGSSVQLTDSLTMSIELDAEFQADFDIVAKECTASTISIVESSCAADTELFPEFTKPTQGYLANTFGAFRTTDLNGGSVAMTFSCTLIVCAGSCSAATCSGGNGFGRKKRGISKRQADPTSGIDDISVGASVTIAAEEVILQTPDVDDDVCMSKAGFIVGLLALLGALIIVTLAVVFMARKHQEKRDALNKLGGMTSVSMG</sequence>
<reference evidence="4 5" key="1">
    <citation type="journal article" date="2017" name="Nat. Ecol. Evol.">
        <title>Scallop genome provides insights into evolution of bilaterian karyotype and development.</title>
        <authorList>
            <person name="Wang S."/>
            <person name="Zhang J."/>
            <person name="Jiao W."/>
            <person name="Li J."/>
            <person name="Xun X."/>
            <person name="Sun Y."/>
            <person name="Guo X."/>
            <person name="Huan P."/>
            <person name="Dong B."/>
            <person name="Zhang L."/>
            <person name="Hu X."/>
            <person name="Sun X."/>
            <person name="Wang J."/>
            <person name="Zhao C."/>
            <person name="Wang Y."/>
            <person name="Wang D."/>
            <person name="Huang X."/>
            <person name="Wang R."/>
            <person name="Lv J."/>
            <person name="Li Y."/>
            <person name="Zhang Z."/>
            <person name="Liu B."/>
            <person name="Lu W."/>
            <person name="Hui Y."/>
            <person name="Liang J."/>
            <person name="Zhou Z."/>
            <person name="Hou R."/>
            <person name="Li X."/>
            <person name="Liu Y."/>
            <person name="Li H."/>
            <person name="Ning X."/>
            <person name="Lin Y."/>
            <person name="Zhao L."/>
            <person name="Xing Q."/>
            <person name="Dou J."/>
            <person name="Li Y."/>
            <person name="Mao J."/>
            <person name="Guo H."/>
            <person name="Dou H."/>
            <person name="Li T."/>
            <person name="Mu C."/>
            <person name="Jiang W."/>
            <person name="Fu Q."/>
            <person name="Fu X."/>
            <person name="Miao Y."/>
            <person name="Liu J."/>
            <person name="Yu Q."/>
            <person name="Li R."/>
            <person name="Liao H."/>
            <person name="Li X."/>
            <person name="Kong Y."/>
            <person name="Jiang Z."/>
            <person name="Chourrout D."/>
            <person name="Li R."/>
            <person name="Bao Z."/>
        </authorList>
    </citation>
    <scope>NUCLEOTIDE SEQUENCE [LARGE SCALE GENOMIC DNA]</scope>
    <source>
        <strain evidence="4 5">PY_sf001</strain>
    </source>
</reference>
<evidence type="ECO:0000313" key="5">
    <source>
        <dbReference type="Proteomes" id="UP000242188"/>
    </source>
</evidence>
<comment type="caution">
    <text evidence="4">The sequence shown here is derived from an EMBL/GenBank/DDBJ whole genome shotgun (WGS) entry which is preliminary data.</text>
</comment>
<keyword evidence="2" id="KW-0732">Signal</keyword>
<evidence type="ECO:0000259" key="3">
    <source>
        <dbReference type="SMART" id="SM00241"/>
    </source>
</evidence>
<keyword evidence="5" id="KW-1185">Reference proteome</keyword>
<keyword evidence="1" id="KW-1133">Transmembrane helix</keyword>
<dbReference type="AlphaFoldDB" id="A0A210PQF8"/>
<dbReference type="OrthoDB" id="6407830at2759"/>
<evidence type="ECO:0000313" key="4">
    <source>
        <dbReference type="EMBL" id="OWF38694.1"/>
    </source>
</evidence>
<feature type="signal peptide" evidence="2">
    <location>
        <begin position="1"/>
        <end position="19"/>
    </location>
</feature>
<feature type="transmembrane region" description="Helical" evidence="1">
    <location>
        <begin position="305"/>
        <end position="327"/>
    </location>
</feature>
<evidence type="ECO:0000256" key="1">
    <source>
        <dbReference type="SAM" id="Phobius"/>
    </source>
</evidence>
<dbReference type="Proteomes" id="UP000242188">
    <property type="component" value="Unassembled WGS sequence"/>
</dbReference>